<dbReference type="Pfam" id="PF00528">
    <property type="entry name" value="BPD_transp_1"/>
    <property type="match status" value="1"/>
</dbReference>
<dbReference type="GO" id="GO:0043190">
    <property type="term" value="C:ATP-binding cassette (ABC) transporter complex"/>
    <property type="evidence" value="ECO:0007669"/>
    <property type="project" value="InterPro"/>
</dbReference>
<evidence type="ECO:0000256" key="3">
    <source>
        <dbReference type="ARBA" id="ARBA00022448"/>
    </source>
</evidence>
<evidence type="ECO:0000256" key="2">
    <source>
        <dbReference type="ARBA" id="ARBA00010072"/>
    </source>
</evidence>
<keyword evidence="7 9" id="KW-1133">Transmembrane helix</keyword>
<evidence type="ECO:0000256" key="6">
    <source>
        <dbReference type="ARBA" id="ARBA00022970"/>
    </source>
</evidence>
<dbReference type="PANTHER" id="PTHR30614:SF20">
    <property type="entry name" value="GLUTAMINE TRANSPORT SYSTEM PERMEASE PROTEIN GLNP"/>
    <property type="match status" value="1"/>
</dbReference>
<feature type="transmembrane region" description="Helical" evidence="9">
    <location>
        <begin position="96"/>
        <end position="115"/>
    </location>
</feature>
<dbReference type="GO" id="GO:0022857">
    <property type="term" value="F:transmembrane transporter activity"/>
    <property type="evidence" value="ECO:0007669"/>
    <property type="project" value="InterPro"/>
</dbReference>
<dbReference type="PANTHER" id="PTHR30614">
    <property type="entry name" value="MEMBRANE COMPONENT OF AMINO ACID ABC TRANSPORTER"/>
    <property type="match status" value="1"/>
</dbReference>
<dbReference type="InterPro" id="IPR043429">
    <property type="entry name" value="ArtM/GltK/GlnP/TcyL/YhdX-like"/>
</dbReference>
<feature type="domain" description="ABC transmembrane type-1" evidence="10">
    <location>
        <begin position="17"/>
        <end position="218"/>
    </location>
</feature>
<feature type="transmembrane region" description="Helical" evidence="9">
    <location>
        <begin position="200"/>
        <end position="221"/>
    </location>
</feature>
<evidence type="ECO:0000256" key="4">
    <source>
        <dbReference type="ARBA" id="ARBA00022475"/>
    </source>
</evidence>
<dbReference type="GO" id="GO:0006865">
    <property type="term" value="P:amino acid transport"/>
    <property type="evidence" value="ECO:0007669"/>
    <property type="project" value="UniProtKB-KW"/>
</dbReference>
<keyword evidence="8 9" id="KW-0472">Membrane</keyword>
<dbReference type="PROSITE" id="PS50928">
    <property type="entry name" value="ABC_TM1"/>
    <property type="match status" value="1"/>
</dbReference>
<dbReference type="OrthoDB" id="9787841at2"/>
<dbReference type="InterPro" id="IPR010065">
    <property type="entry name" value="AA_ABC_transptr_permease_3TM"/>
</dbReference>
<keyword evidence="6" id="KW-0029">Amino-acid transport</keyword>
<dbReference type="EMBL" id="FQZS01000003">
    <property type="protein sequence ID" value="SHI47351.1"/>
    <property type="molecule type" value="Genomic_DNA"/>
</dbReference>
<dbReference type="FunFam" id="1.10.3720.10:FF:000033">
    <property type="entry name" value="Polar amino acid ABC transporter permease"/>
    <property type="match status" value="1"/>
</dbReference>
<evidence type="ECO:0000256" key="7">
    <source>
        <dbReference type="ARBA" id="ARBA00022989"/>
    </source>
</evidence>
<dbReference type="Proteomes" id="UP000184442">
    <property type="component" value="Unassembled WGS sequence"/>
</dbReference>
<evidence type="ECO:0000256" key="5">
    <source>
        <dbReference type="ARBA" id="ARBA00022692"/>
    </source>
</evidence>
<proteinExistence type="inferred from homology"/>
<evidence type="ECO:0000256" key="1">
    <source>
        <dbReference type="ARBA" id="ARBA00004651"/>
    </source>
</evidence>
<name>A0A1M6BF41_9FIRM</name>
<evidence type="ECO:0000313" key="11">
    <source>
        <dbReference type="EMBL" id="SHI47351.1"/>
    </source>
</evidence>
<keyword evidence="3 9" id="KW-0813">Transport</keyword>
<keyword evidence="12" id="KW-1185">Reference proteome</keyword>
<evidence type="ECO:0000313" key="12">
    <source>
        <dbReference type="Proteomes" id="UP000184442"/>
    </source>
</evidence>
<keyword evidence="5 9" id="KW-0812">Transmembrane</keyword>
<feature type="transmembrane region" description="Helical" evidence="9">
    <location>
        <begin position="20"/>
        <end position="41"/>
    </location>
</feature>
<gene>
    <name evidence="11" type="ORF">SAMN02745176_00437</name>
</gene>
<dbReference type="InterPro" id="IPR000515">
    <property type="entry name" value="MetI-like"/>
</dbReference>
<keyword evidence="4" id="KW-1003">Cell membrane</keyword>
<dbReference type="NCBIfam" id="TIGR01726">
    <property type="entry name" value="HEQRo_perm_3TM"/>
    <property type="match status" value="1"/>
</dbReference>
<dbReference type="STRING" id="1122184.SAMN02745176_00437"/>
<feature type="transmembrane region" description="Helical" evidence="9">
    <location>
        <begin position="53"/>
        <end position="76"/>
    </location>
</feature>
<dbReference type="SUPFAM" id="SSF161098">
    <property type="entry name" value="MetI-like"/>
    <property type="match status" value="1"/>
</dbReference>
<dbReference type="Gene3D" id="1.10.3720.10">
    <property type="entry name" value="MetI-like"/>
    <property type="match status" value="1"/>
</dbReference>
<protein>
    <submittedName>
        <fullName evidence="11">Amino acid ABC transporter membrane protein, PAAT family (TC 3.A.1.3.-)</fullName>
    </submittedName>
</protein>
<reference evidence="11 12" key="1">
    <citation type="submission" date="2016-11" db="EMBL/GenBank/DDBJ databases">
        <authorList>
            <person name="Jaros S."/>
            <person name="Januszkiewicz K."/>
            <person name="Wedrychowicz H."/>
        </authorList>
    </citation>
    <scope>NUCLEOTIDE SEQUENCE [LARGE SCALE GENOMIC DNA]</scope>
    <source>
        <strain evidence="11 12">DSM 19022</strain>
    </source>
</reference>
<evidence type="ECO:0000259" key="10">
    <source>
        <dbReference type="PROSITE" id="PS50928"/>
    </source>
</evidence>
<sequence length="229" mass="25080">MDFLFLKKYGWYYLNGAKNTILLTCIAITFGIILGLIFALFRLSNNKLLRYIAVTYIEIIRGTPILIQIMILYFGISQYISLPEIPALSKIIGYDSSDFMIGAAAVAINSGAYVAEIIRAGIQSINKGQMEAARSLGLGSSMAMRYVIIPQAFKNILPALGNEFVTLVKETSIVSVIGIMELTKAGDIVRGATAKGFEPLLVAASVYFCITFAASRFVAFLERRMKASD</sequence>
<dbReference type="AlphaFoldDB" id="A0A1M6BF41"/>
<dbReference type="RefSeq" id="WP_073024002.1">
    <property type="nucleotide sequence ID" value="NZ_FQZS01000003.1"/>
</dbReference>
<evidence type="ECO:0000256" key="8">
    <source>
        <dbReference type="ARBA" id="ARBA00023136"/>
    </source>
</evidence>
<accession>A0A1M6BF41</accession>
<dbReference type="CDD" id="cd06261">
    <property type="entry name" value="TM_PBP2"/>
    <property type="match status" value="1"/>
</dbReference>
<comment type="subcellular location">
    <subcellularLocation>
        <location evidence="1 9">Cell membrane</location>
        <topology evidence="1 9">Multi-pass membrane protein</topology>
    </subcellularLocation>
</comment>
<dbReference type="InterPro" id="IPR035906">
    <property type="entry name" value="MetI-like_sf"/>
</dbReference>
<organism evidence="11 12">
    <name type="scientific">Lutispora thermophila DSM 19022</name>
    <dbReference type="NCBI Taxonomy" id="1122184"/>
    <lineage>
        <taxon>Bacteria</taxon>
        <taxon>Bacillati</taxon>
        <taxon>Bacillota</taxon>
        <taxon>Clostridia</taxon>
        <taxon>Lutisporales</taxon>
        <taxon>Lutisporaceae</taxon>
        <taxon>Lutispora</taxon>
    </lineage>
</organism>
<evidence type="ECO:0000256" key="9">
    <source>
        <dbReference type="RuleBase" id="RU363032"/>
    </source>
</evidence>
<comment type="similarity">
    <text evidence="2">Belongs to the binding-protein-dependent transport system permease family. HisMQ subfamily.</text>
</comment>